<proteinExistence type="predicted"/>
<feature type="domain" description="Amine oxidase" evidence="1">
    <location>
        <begin position="14"/>
        <end position="385"/>
    </location>
</feature>
<sequence>MAKRFDCIVIGSGLAGLSAALHLQNNGVDVAVLEASDRPGGRIATDSIDGYLCDRGFQLINSKYPSLVELNVIDEIDFIPAPRVIEVALGGSRHAIGDPRSAPFSILDKATGTIPEKLALLRAALSKSKKDQSVGEVLSASGTTYERVLRPFLTGVFLADPNSVDARYGVSIIRSFINGVPGLPRMGVGQLPGALAKRVKNLALNTRVERISHSTLETSQGDYSARKIIVATDPTTAVQLLDLPDVTTLVGCITWYHSTLINPSGSGRLVVDGQGRGPVINSIVVSDISPAYAPVGHNLISSTTGLGSTESDVRRHLALMWGVDTRDWELIAKYEIPAALPLHSIGKVLSRPVKINEDLYVIGDHRAVPSQQGALFSGKLAAELIFNQSI</sequence>
<dbReference type="AlphaFoldDB" id="A0A6J6G8T7"/>
<dbReference type="PANTHER" id="PTHR42841">
    <property type="entry name" value="AMINE OXIDASE"/>
    <property type="match status" value="1"/>
</dbReference>
<protein>
    <submittedName>
        <fullName evidence="2">Unannotated protein</fullName>
    </submittedName>
</protein>
<name>A0A6J6G8T7_9ZZZZ</name>
<dbReference type="Gene3D" id="3.50.50.60">
    <property type="entry name" value="FAD/NAD(P)-binding domain"/>
    <property type="match status" value="1"/>
</dbReference>
<gene>
    <name evidence="2" type="ORF">UFOPK1795_00979</name>
</gene>
<evidence type="ECO:0000313" key="2">
    <source>
        <dbReference type="EMBL" id="CAB4597686.1"/>
    </source>
</evidence>
<reference evidence="2" key="1">
    <citation type="submission" date="2020-05" db="EMBL/GenBank/DDBJ databases">
        <authorList>
            <person name="Chiriac C."/>
            <person name="Salcher M."/>
            <person name="Ghai R."/>
            <person name="Kavagutti S V."/>
        </authorList>
    </citation>
    <scope>NUCLEOTIDE SEQUENCE</scope>
</reference>
<dbReference type="InterPro" id="IPR002937">
    <property type="entry name" value="Amino_oxidase"/>
</dbReference>
<organism evidence="2">
    <name type="scientific">freshwater metagenome</name>
    <dbReference type="NCBI Taxonomy" id="449393"/>
    <lineage>
        <taxon>unclassified sequences</taxon>
        <taxon>metagenomes</taxon>
        <taxon>ecological metagenomes</taxon>
    </lineage>
</organism>
<dbReference type="InterPro" id="IPR036188">
    <property type="entry name" value="FAD/NAD-bd_sf"/>
</dbReference>
<dbReference type="SUPFAM" id="SSF51905">
    <property type="entry name" value="FAD/NAD(P)-binding domain"/>
    <property type="match status" value="1"/>
</dbReference>
<evidence type="ECO:0000259" key="1">
    <source>
        <dbReference type="Pfam" id="PF01593"/>
    </source>
</evidence>
<dbReference type="Pfam" id="PF01593">
    <property type="entry name" value="Amino_oxidase"/>
    <property type="match status" value="1"/>
</dbReference>
<dbReference type="GO" id="GO:0016491">
    <property type="term" value="F:oxidoreductase activity"/>
    <property type="evidence" value="ECO:0007669"/>
    <property type="project" value="InterPro"/>
</dbReference>
<accession>A0A6J6G8T7</accession>
<dbReference type="EMBL" id="CAEZUG010000062">
    <property type="protein sequence ID" value="CAB4597686.1"/>
    <property type="molecule type" value="Genomic_DNA"/>
</dbReference>